<protein>
    <submittedName>
        <fullName evidence="2">Mitochondrial ribosomal protein L31-domain-containing protein</fullName>
    </submittedName>
</protein>
<evidence type="ECO:0000313" key="2">
    <source>
        <dbReference type="EMBL" id="KAB8247462.1"/>
    </source>
</evidence>
<feature type="region of interest" description="Disordered" evidence="1">
    <location>
        <begin position="104"/>
        <end position="132"/>
    </location>
</feature>
<dbReference type="PANTHER" id="PTHR28271">
    <property type="entry name" value="54S RIBOSOMAL PROTEIN L31, MITOCHONDRIAL"/>
    <property type="match status" value="1"/>
</dbReference>
<dbReference type="Proteomes" id="UP000325434">
    <property type="component" value="Unassembled WGS sequence"/>
</dbReference>
<dbReference type="GO" id="GO:0005762">
    <property type="term" value="C:mitochondrial large ribosomal subunit"/>
    <property type="evidence" value="ECO:0007669"/>
    <property type="project" value="TreeGrafter"/>
</dbReference>
<organism evidence="2">
    <name type="scientific">Aspergillus flavus</name>
    <dbReference type="NCBI Taxonomy" id="5059"/>
    <lineage>
        <taxon>Eukaryota</taxon>
        <taxon>Fungi</taxon>
        <taxon>Dikarya</taxon>
        <taxon>Ascomycota</taxon>
        <taxon>Pezizomycotina</taxon>
        <taxon>Eurotiomycetes</taxon>
        <taxon>Eurotiomycetidae</taxon>
        <taxon>Eurotiales</taxon>
        <taxon>Aspergillaceae</taxon>
        <taxon>Aspergillus</taxon>
        <taxon>Aspergillus subgen. Circumdati</taxon>
    </lineage>
</organism>
<dbReference type="VEuPathDB" id="FungiDB:F9C07_7645"/>
<proteinExistence type="predicted"/>
<gene>
    <name evidence="2" type="ORF">BDV35DRAFT_392032</name>
</gene>
<evidence type="ECO:0000256" key="1">
    <source>
        <dbReference type="SAM" id="MobiDB-lite"/>
    </source>
</evidence>
<dbReference type="EMBL" id="ML734589">
    <property type="protein sequence ID" value="KAB8247462.1"/>
    <property type="molecule type" value="Genomic_DNA"/>
</dbReference>
<keyword evidence="2" id="KW-0687">Ribonucleoprotein</keyword>
<feature type="compositionally biased region" description="Basic and acidic residues" evidence="1">
    <location>
        <begin position="110"/>
        <end position="119"/>
    </location>
</feature>
<dbReference type="GO" id="GO:0003735">
    <property type="term" value="F:structural constituent of ribosome"/>
    <property type="evidence" value="ECO:0007669"/>
    <property type="project" value="TreeGrafter"/>
</dbReference>
<reference evidence="2" key="1">
    <citation type="submission" date="2019-04" db="EMBL/GenBank/DDBJ databases">
        <title>Friends and foes A comparative genomics study of 23 Aspergillus species from section Flavi.</title>
        <authorList>
            <consortium name="DOE Joint Genome Institute"/>
            <person name="Kjaerbolling I."/>
            <person name="Vesth T."/>
            <person name="Frisvad J.C."/>
            <person name="Nybo J.L."/>
            <person name="Theobald S."/>
            <person name="Kildgaard S."/>
            <person name="Isbrandt T."/>
            <person name="Kuo A."/>
            <person name="Sato A."/>
            <person name="Lyhne E.K."/>
            <person name="Kogle M.E."/>
            <person name="Wiebenga A."/>
            <person name="Kun R.S."/>
            <person name="Lubbers R.J."/>
            <person name="Makela M.R."/>
            <person name="Barry K."/>
            <person name="Chovatia M."/>
            <person name="Clum A."/>
            <person name="Daum C."/>
            <person name="Haridas S."/>
            <person name="He G."/>
            <person name="LaButti K."/>
            <person name="Lipzen A."/>
            <person name="Mondo S."/>
            <person name="Riley R."/>
            <person name="Salamov A."/>
            <person name="Simmons B.A."/>
            <person name="Magnuson J.K."/>
            <person name="Henrissat B."/>
            <person name="Mortensen U.H."/>
            <person name="Larsen T.O."/>
            <person name="Devries R.P."/>
            <person name="Grigoriev I.V."/>
            <person name="Machida M."/>
            <person name="Baker S.E."/>
            <person name="Andersen M.R."/>
        </authorList>
    </citation>
    <scope>NUCLEOTIDE SEQUENCE [LARGE SCALE GENOMIC DNA]</scope>
    <source>
        <strain evidence="2">CBS 121.62</strain>
    </source>
</reference>
<name>A0A5N6GYT6_ASPFL</name>
<dbReference type="PANTHER" id="PTHR28271:SF1">
    <property type="entry name" value="LARGE RIBOSOMAL SUBUNIT PROTEIN ML60"/>
    <property type="match status" value="1"/>
</dbReference>
<dbReference type="InterPro" id="IPR016340">
    <property type="entry name" value="Ribosomal_mL60"/>
</dbReference>
<dbReference type="VEuPathDB" id="FungiDB:AFLA_006135"/>
<dbReference type="AlphaFoldDB" id="A0A5N6GYT6"/>
<keyword evidence="2" id="KW-0689">Ribosomal protein</keyword>
<dbReference type="Pfam" id="PF09784">
    <property type="entry name" value="L31"/>
    <property type="match status" value="1"/>
</dbReference>
<accession>A0A5N6GYT6</accession>
<sequence>MRSAIPALAIVGKTIKKAGTVPVSRPLFLWDGSLRESSNSKNDSRPLTSGRLSVYKKERHSAATPNIVAEDMALQGKEGHSPVAPESLSPDIMKLLKLHVNSRNASSLAGKKEERERKQGRGKKRTPDQNGVSANGIFVRDYTFEHLPFVIATPYSARHKMFKATSPLFSGLLWKIPWRISQPQKARQRKRLRSVDNVVDTISAALARNGLKARSVDRWYREMPREEEMLPKDKYTLFDKKEKTYRKGIHSMLPLIARPLILQSLSTSNVTALAWEMRKRTAKLPKWTRVSQRVNPPGF</sequence>